<dbReference type="OrthoDB" id="2968991at2"/>
<comment type="caution">
    <text evidence="1">The sequence shown here is derived from an EMBL/GenBank/DDBJ whole genome shotgun (WGS) entry which is preliminary data.</text>
</comment>
<sequence length="91" mass="10092">MSKVLFFNNESQDDISKKLAKLAPGDEVNVHAGEKVYYEAAFESFDEQSGKASFLIDRFYKNGGESVSFELDEITGIEMPLGDETVGSEDE</sequence>
<protein>
    <submittedName>
        <fullName evidence="1">Uncharacterized protein</fullName>
    </submittedName>
</protein>
<dbReference type="Proteomes" id="UP000028549">
    <property type="component" value="Unassembled WGS sequence"/>
</dbReference>
<organism evidence="1 2">
    <name type="scientific">Metabacillus indicus</name>
    <name type="common">Bacillus indicus</name>
    <dbReference type="NCBI Taxonomy" id="246786"/>
    <lineage>
        <taxon>Bacteria</taxon>
        <taxon>Bacillati</taxon>
        <taxon>Bacillota</taxon>
        <taxon>Bacilli</taxon>
        <taxon>Bacillales</taxon>
        <taxon>Bacillaceae</taxon>
        <taxon>Metabacillus</taxon>
    </lineage>
</organism>
<dbReference type="EMBL" id="JNVC02000001">
    <property type="protein sequence ID" value="KEZ53511.1"/>
    <property type="molecule type" value="Genomic_DNA"/>
</dbReference>
<dbReference type="STRING" id="246786.GS18_0200505"/>
<dbReference type="RefSeq" id="WP_029565159.1">
    <property type="nucleotide sequence ID" value="NZ_JNVC02000001.1"/>
</dbReference>
<keyword evidence="2" id="KW-1185">Reference proteome</keyword>
<gene>
    <name evidence="1" type="ORF">GS18_0200505</name>
</gene>
<name>A0A084H1P9_METID</name>
<accession>A0A084H1P9</accession>
<dbReference type="AlphaFoldDB" id="A0A084H1P9"/>
<evidence type="ECO:0000313" key="1">
    <source>
        <dbReference type="EMBL" id="KEZ53511.1"/>
    </source>
</evidence>
<reference evidence="1 2" key="1">
    <citation type="journal article" date="2005" name="Int. J. Syst. Evol. Microbiol.">
        <title>Bacillus cibi sp. nov., isolated from jeotgal, a traditional Korean fermented seafood.</title>
        <authorList>
            <person name="Yoon J.H."/>
            <person name="Lee C.H."/>
            <person name="Oh T.K."/>
        </authorList>
    </citation>
    <scope>NUCLEOTIDE SEQUENCE [LARGE SCALE GENOMIC DNA]</scope>
    <source>
        <strain evidence="1 2">DSM 16189</strain>
    </source>
</reference>
<proteinExistence type="predicted"/>
<evidence type="ECO:0000313" key="2">
    <source>
        <dbReference type="Proteomes" id="UP000028549"/>
    </source>
</evidence>